<evidence type="ECO:0000256" key="5">
    <source>
        <dbReference type="ARBA" id="ARBA00022618"/>
    </source>
</evidence>
<dbReference type="GO" id="GO:0008360">
    <property type="term" value="P:regulation of cell shape"/>
    <property type="evidence" value="ECO:0007669"/>
    <property type="project" value="UniProtKB-KW"/>
</dbReference>
<dbReference type="UniPathway" id="UPA00219"/>
<dbReference type="GO" id="GO:0009252">
    <property type="term" value="P:peptidoglycan biosynthetic process"/>
    <property type="evidence" value="ECO:0007669"/>
    <property type="project" value="UniProtKB-UniRule"/>
</dbReference>
<dbReference type="RefSeq" id="WP_013182451.1">
    <property type="nucleotide sequence ID" value="NC_014225.1"/>
</dbReference>
<dbReference type="InterPro" id="IPR004101">
    <property type="entry name" value="Mur_ligase_C"/>
</dbReference>
<dbReference type="InterPro" id="IPR036565">
    <property type="entry name" value="Mur-like_cat_sf"/>
</dbReference>
<dbReference type="InterPro" id="IPR005762">
    <property type="entry name" value="MurD"/>
</dbReference>
<dbReference type="EC" id="6.3.2.9" evidence="9"/>
<evidence type="ECO:0000256" key="8">
    <source>
        <dbReference type="ARBA" id="ARBA00023306"/>
    </source>
</evidence>
<keyword evidence="8 9" id="KW-0131">Cell cycle</keyword>
<dbReference type="HOGENOM" id="CLU_032540_0_0_0"/>
<dbReference type="Pfam" id="PF08245">
    <property type="entry name" value="Mur_ligase_M"/>
    <property type="match status" value="1"/>
</dbReference>
<proteinExistence type="inferred from homology"/>
<sequence length="415" mass="45126">MNVLVIGLGISGRSAAAFLMKRGHRVAAIDQRAETLRSDPLVVPLIDKGLTLLNTQCPGKIEVFGQVVASPGISLTHPAIAEALKRNIEVIGEVELACRHLDQPMIAVTGTNGKTTVTQLIGHVLNRCGKPAKVLGNGGIPLTAELDALQKEMIVCELSSYQLETLNSRVVDVGAVLNITPDHLDRYLNMEAYAKAKLRLANCLKSDKKLFLSQQVINDFGYLISDLKENVELIVDSNYKSRLTHDEENCLAAKRICLEMGVLPEAFDCAESEFQKPPHRIEFVRKRRGVSYFNDSKGTNLDAVKRAVERMDGPVILIAGGKGKGISFCPWIKPFSGKVKAIVAIGEARSLLLKQLGGEFEVIEESSLKAAVAAASSIANDGDNVLLSPGCASFDMFSNFEERGDHFKECVQLLD</sequence>
<comment type="similarity">
    <text evidence="9">Belongs to the MurCDEF family.</text>
</comment>
<keyword evidence="3 9" id="KW-0963">Cytoplasm</keyword>
<gene>
    <name evidence="9 12" type="primary">murD</name>
    <name evidence="12" type="ordered locus">wcw_1389</name>
</gene>
<comment type="pathway">
    <text evidence="2 9">Cell wall biogenesis; peptidoglycan biosynthesis.</text>
</comment>
<keyword evidence="9" id="KW-0961">Cell wall biogenesis/degradation</keyword>
<evidence type="ECO:0000313" key="13">
    <source>
        <dbReference type="Proteomes" id="UP000001505"/>
    </source>
</evidence>
<keyword evidence="7 9" id="KW-0067">ATP-binding</keyword>
<dbReference type="InterPro" id="IPR013221">
    <property type="entry name" value="Mur_ligase_cen"/>
</dbReference>
<evidence type="ECO:0000313" key="12">
    <source>
        <dbReference type="EMBL" id="ADI38740.1"/>
    </source>
</evidence>
<evidence type="ECO:0000256" key="9">
    <source>
        <dbReference type="HAMAP-Rule" id="MF_00639"/>
    </source>
</evidence>
<evidence type="ECO:0000256" key="2">
    <source>
        <dbReference type="ARBA" id="ARBA00004752"/>
    </source>
</evidence>
<dbReference type="AlphaFoldDB" id="D6YRP5"/>
<keyword evidence="4 9" id="KW-0436">Ligase</keyword>
<dbReference type="GO" id="GO:0051301">
    <property type="term" value="P:cell division"/>
    <property type="evidence" value="ECO:0007669"/>
    <property type="project" value="UniProtKB-KW"/>
</dbReference>
<dbReference type="SUPFAM" id="SSF51984">
    <property type="entry name" value="MurCD N-terminal domain"/>
    <property type="match status" value="1"/>
</dbReference>
<dbReference type="EMBL" id="CP001928">
    <property type="protein sequence ID" value="ADI38740.1"/>
    <property type="molecule type" value="Genomic_DNA"/>
</dbReference>
<comment type="subcellular location">
    <subcellularLocation>
        <location evidence="1 9">Cytoplasm</location>
    </subcellularLocation>
</comment>
<dbReference type="Pfam" id="PF02875">
    <property type="entry name" value="Mur_ligase_C"/>
    <property type="match status" value="1"/>
</dbReference>
<dbReference type="Gene3D" id="3.90.190.20">
    <property type="entry name" value="Mur ligase, C-terminal domain"/>
    <property type="match status" value="1"/>
</dbReference>
<evidence type="ECO:0000256" key="6">
    <source>
        <dbReference type="ARBA" id="ARBA00022741"/>
    </source>
</evidence>
<name>D6YRP5_WADCW</name>
<feature type="domain" description="Mur ligase C-terminal" evidence="10">
    <location>
        <begin position="279"/>
        <end position="389"/>
    </location>
</feature>
<evidence type="ECO:0000256" key="4">
    <source>
        <dbReference type="ARBA" id="ARBA00022598"/>
    </source>
</evidence>
<dbReference type="eggNOG" id="COG0771">
    <property type="taxonomic scope" value="Bacteria"/>
</dbReference>
<dbReference type="KEGG" id="wch:wcw_1389"/>
<evidence type="ECO:0000259" key="11">
    <source>
        <dbReference type="Pfam" id="PF08245"/>
    </source>
</evidence>
<dbReference type="PANTHER" id="PTHR43692">
    <property type="entry name" value="UDP-N-ACETYLMURAMOYLALANINE--D-GLUTAMATE LIGASE"/>
    <property type="match status" value="1"/>
</dbReference>
<dbReference type="GO" id="GO:0005737">
    <property type="term" value="C:cytoplasm"/>
    <property type="evidence" value="ECO:0007669"/>
    <property type="project" value="UniProtKB-SubCell"/>
</dbReference>
<keyword evidence="9" id="KW-0133">Cell shape</keyword>
<comment type="catalytic activity">
    <reaction evidence="9">
        <text>UDP-N-acetyl-alpha-D-muramoyl-L-alanine + D-glutamate + ATP = UDP-N-acetyl-alpha-D-muramoyl-L-alanyl-D-glutamate + ADP + phosphate + H(+)</text>
        <dbReference type="Rhea" id="RHEA:16429"/>
        <dbReference type="ChEBI" id="CHEBI:15378"/>
        <dbReference type="ChEBI" id="CHEBI:29986"/>
        <dbReference type="ChEBI" id="CHEBI:30616"/>
        <dbReference type="ChEBI" id="CHEBI:43474"/>
        <dbReference type="ChEBI" id="CHEBI:83898"/>
        <dbReference type="ChEBI" id="CHEBI:83900"/>
        <dbReference type="ChEBI" id="CHEBI:456216"/>
        <dbReference type="EC" id="6.3.2.9"/>
    </reaction>
</comment>
<dbReference type="PROSITE" id="PS01011">
    <property type="entry name" value="FOLYLPOLYGLU_SYNT_1"/>
    <property type="match status" value="1"/>
</dbReference>
<dbReference type="Proteomes" id="UP000001505">
    <property type="component" value="Chromosome"/>
</dbReference>
<dbReference type="Gene3D" id="3.40.50.720">
    <property type="entry name" value="NAD(P)-binding Rossmann-like Domain"/>
    <property type="match status" value="1"/>
</dbReference>
<dbReference type="STRING" id="716544.wcw_1389"/>
<feature type="domain" description="Mur ligase central" evidence="11">
    <location>
        <begin position="108"/>
        <end position="212"/>
    </location>
</feature>
<dbReference type="SUPFAM" id="SSF53623">
    <property type="entry name" value="MurD-like peptide ligases, catalytic domain"/>
    <property type="match status" value="1"/>
</dbReference>
<protein>
    <recommendedName>
        <fullName evidence="9">UDP-N-acetylmuramoylalanine--D-glutamate ligase</fullName>
        <ecNumber evidence="9">6.3.2.9</ecNumber>
    </recommendedName>
    <alternativeName>
        <fullName evidence="9">D-glutamic acid-adding enzyme</fullName>
    </alternativeName>
    <alternativeName>
        <fullName evidence="9">UDP-N-acetylmuramoyl-L-alanyl-D-glutamate synthetase</fullName>
    </alternativeName>
</protein>
<keyword evidence="5 9" id="KW-0132">Cell division</keyword>
<keyword evidence="6 9" id="KW-0547">Nucleotide-binding</keyword>
<reference evidence="12 13" key="1">
    <citation type="journal article" date="2010" name="PLoS ONE">
        <title>The Waddlia genome: a window into chlamydial biology.</title>
        <authorList>
            <person name="Bertelli C."/>
            <person name="Collyn F."/>
            <person name="Croxatto A."/>
            <person name="Ruckert C."/>
            <person name="Polkinghorne A."/>
            <person name="Kebbi-Beghdadi C."/>
            <person name="Goesmann A."/>
            <person name="Vaughan L."/>
            <person name="Greub G."/>
        </authorList>
    </citation>
    <scope>NUCLEOTIDE SEQUENCE [LARGE SCALE GENOMIC DNA]</scope>
    <source>
        <strain evidence="13">ATCC VR-1470 / WSU 86-1044</strain>
    </source>
</reference>
<evidence type="ECO:0000256" key="7">
    <source>
        <dbReference type="ARBA" id="ARBA00022840"/>
    </source>
</evidence>
<accession>D6YRP5</accession>
<dbReference type="InterPro" id="IPR036615">
    <property type="entry name" value="Mur_ligase_C_dom_sf"/>
</dbReference>
<dbReference type="PANTHER" id="PTHR43692:SF1">
    <property type="entry name" value="UDP-N-ACETYLMURAMOYLALANINE--D-GLUTAMATE LIGASE"/>
    <property type="match status" value="1"/>
</dbReference>
<dbReference type="GO" id="GO:0071555">
    <property type="term" value="P:cell wall organization"/>
    <property type="evidence" value="ECO:0007669"/>
    <property type="project" value="UniProtKB-KW"/>
</dbReference>
<dbReference type="GO" id="GO:0008764">
    <property type="term" value="F:UDP-N-acetylmuramoylalanine-D-glutamate ligase activity"/>
    <property type="evidence" value="ECO:0007669"/>
    <property type="project" value="UniProtKB-UniRule"/>
</dbReference>
<dbReference type="InterPro" id="IPR018109">
    <property type="entry name" value="Folylpolyglutamate_synth_CS"/>
</dbReference>
<evidence type="ECO:0000256" key="3">
    <source>
        <dbReference type="ARBA" id="ARBA00022490"/>
    </source>
</evidence>
<dbReference type="Pfam" id="PF21799">
    <property type="entry name" value="MurD-like_N"/>
    <property type="match status" value="1"/>
</dbReference>
<evidence type="ECO:0000259" key="10">
    <source>
        <dbReference type="Pfam" id="PF02875"/>
    </source>
</evidence>
<organism evidence="12 13">
    <name type="scientific">Waddlia chondrophila (strain ATCC VR-1470 / WSU 86-1044)</name>
    <dbReference type="NCBI Taxonomy" id="716544"/>
    <lineage>
        <taxon>Bacteria</taxon>
        <taxon>Pseudomonadati</taxon>
        <taxon>Chlamydiota</taxon>
        <taxon>Chlamydiia</taxon>
        <taxon>Parachlamydiales</taxon>
        <taxon>Waddliaceae</taxon>
        <taxon>Waddlia</taxon>
    </lineage>
</organism>
<comment type="function">
    <text evidence="9">Cell wall formation. Catalyzes the addition of glutamate to the nucleotide precursor UDP-N-acetylmuramoyl-L-alanine (UMA).</text>
</comment>
<dbReference type="GO" id="GO:0004326">
    <property type="term" value="F:tetrahydrofolylpolyglutamate synthase activity"/>
    <property type="evidence" value="ECO:0007669"/>
    <property type="project" value="InterPro"/>
</dbReference>
<feature type="binding site" evidence="9">
    <location>
        <begin position="110"/>
        <end position="116"/>
    </location>
    <ligand>
        <name>ATP</name>
        <dbReference type="ChEBI" id="CHEBI:30616"/>
    </ligand>
</feature>
<evidence type="ECO:0000256" key="1">
    <source>
        <dbReference type="ARBA" id="ARBA00004496"/>
    </source>
</evidence>
<dbReference type="GO" id="GO:0005524">
    <property type="term" value="F:ATP binding"/>
    <property type="evidence" value="ECO:0007669"/>
    <property type="project" value="UniProtKB-UniRule"/>
</dbReference>
<dbReference type="SUPFAM" id="SSF53244">
    <property type="entry name" value="MurD-like peptide ligases, peptide-binding domain"/>
    <property type="match status" value="1"/>
</dbReference>
<dbReference type="OrthoDB" id="9809796at2"/>
<dbReference type="Gene3D" id="3.40.1190.10">
    <property type="entry name" value="Mur-like, catalytic domain"/>
    <property type="match status" value="1"/>
</dbReference>
<keyword evidence="13" id="KW-1185">Reference proteome</keyword>
<dbReference type="HAMAP" id="MF_00639">
    <property type="entry name" value="MurD"/>
    <property type="match status" value="1"/>
</dbReference>
<keyword evidence="9" id="KW-0573">Peptidoglycan synthesis</keyword>